<dbReference type="SUPFAM" id="SSF47598">
    <property type="entry name" value="Ribbon-helix-helix"/>
    <property type="match status" value="1"/>
</dbReference>
<name>Q3AT18_CHLCH</name>
<accession>Q3AT18</accession>
<dbReference type="STRING" id="340177.Cag_0584"/>
<protein>
    <submittedName>
        <fullName evidence="1">Transcriptional regulator, CopG family</fullName>
    </submittedName>
</protein>
<organism evidence="1">
    <name type="scientific">Chlorobium chlorochromatii (strain CaD3)</name>
    <dbReference type="NCBI Taxonomy" id="340177"/>
    <lineage>
        <taxon>Bacteria</taxon>
        <taxon>Pseudomonadati</taxon>
        <taxon>Chlorobiota</taxon>
        <taxon>Chlorobiia</taxon>
        <taxon>Chlorobiales</taxon>
        <taxon>Chlorobiaceae</taxon>
        <taxon>Chlorobium/Pelodictyon group</taxon>
        <taxon>Chlorobium</taxon>
    </lineage>
</organism>
<gene>
    <name evidence="1" type="ordered locus">Cag_0584</name>
</gene>
<dbReference type="HOGENOM" id="CLU_155311_4_1_10"/>
<dbReference type="OrthoDB" id="5298181at2"/>
<dbReference type="GO" id="GO:0006355">
    <property type="term" value="P:regulation of DNA-templated transcription"/>
    <property type="evidence" value="ECO:0007669"/>
    <property type="project" value="InterPro"/>
</dbReference>
<dbReference type="EMBL" id="CP000108">
    <property type="protein sequence ID" value="ABB27857.1"/>
    <property type="molecule type" value="Genomic_DNA"/>
</dbReference>
<dbReference type="KEGG" id="cch:Cag_0584"/>
<evidence type="ECO:0000313" key="1">
    <source>
        <dbReference type="EMBL" id="ABB27857.1"/>
    </source>
</evidence>
<dbReference type="AlphaFoldDB" id="Q3AT18"/>
<reference evidence="1" key="1">
    <citation type="submission" date="2005-08" db="EMBL/GenBank/DDBJ databases">
        <title>Complete sequence of Chlorobium chlorochromatii CaD3.</title>
        <authorList>
            <person name="Copeland A."/>
            <person name="Lucas S."/>
            <person name="Lapidus A."/>
            <person name="Barry K."/>
            <person name="Detter J.C."/>
            <person name="Glavina T."/>
            <person name="Hammon N."/>
            <person name="Israni S."/>
            <person name="Pitluck S."/>
            <person name="Bryant D."/>
            <person name="Schmutz J."/>
            <person name="Larimer F."/>
            <person name="Land M."/>
            <person name="Kyrpides N."/>
            <person name="Ivanova N."/>
            <person name="Richardson P."/>
        </authorList>
    </citation>
    <scope>NUCLEOTIDE SEQUENCE [LARGE SCALE GENOMIC DNA]</scope>
    <source>
        <strain evidence="1">CaD3</strain>
    </source>
</reference>
<dbReference type="eggNOG" id="COG3905">
    <property type="taxonomic scope" value="Bacteria"/>
</dbReference>
<sequence length="91" mass="10487">MSVTTIHLQPEIEQSLQAMTVALKKSKDWLINQALQEYIDRQHVEQERWQQTLHAMDSVAQGNVVSGDAVHAWLRSWGDENELPPPIKEKK</sequence>
<dbReference type="InterPro" id="IPR010985">
    <property type="entry name" value="Ribbon_hlx_hlx"/>
</dbReference>
<proteinExistence type="predicted"/>